<evidence type="ECO:0000313" key="1">
    <source>
        <dbReference type="EMBL" id="KOS36144.1"/>
    </source>
</evidence>
<gene>
    <name evidence="1" type="ORF">ACN38_g13147</name>
</gene>
<sequence length="23" mass="2627">MLLNSQACMHDGLLQTEPFVCYL</sequence>
<proteinExistence type="predicted"/>
<dbReference type="Proteomes" id="UP000037696">
    <property type="component" value="Unassembled WGS sequence"/>
</dbReference>
<evidence type="ECO:0000313" key="2">
    <source>
        <dbReference type="Proteomes" id="UP000037696"/>
    </source>
</evidence>
<dbReference type="AlphaFoldDB" id="A0A0M8NW35"/>
<name>A0A0M8NW35_9EURO</name>
<accession>A0A0M8NW35</accession>
<protein>
    <submittedName>
        <fullName evidence="1">Uncharacterized protein</fullName>
    </submittedName>
</protein>
<feature type="non-terminal residue" evidence="1">
    <location>
        <position position="23"/>
    </location>
</feature>
<keyword evidence="2" id="KW-1185">Reference proteome</keyword>
<organism evidence="1 2">
    <name type="scientific">Penicillium nordicum</name>
    <dbReference type="NCBI Taxonomy" id="229535"/>
    <lineage>
        <taxon>Eukaryota</taxon>
        <taxon>Fungi</taxon>
        <taxon>Dikarya</taxon>
        <taxon>Ascomycota</taxon>
        <taxon>Pezizomycotina</taxon>
        <taxon>Eurotiomycetes</taxon>
        <taxon>Eurotiomycetidae</taxon>
        <taxon>Eurotiales</taxon>
        <taxon>Aspergillaceae</taxon>
        <taxon>Penicillium</taxon>
    </lineage>
</organism>
<comment type="caution">
    <text evidence="1">The sequence shown here is derived from an EMBL/GenBank/DDBJ whole genome shotgun (WGS) entry which is preliminary data.</text>
</comment>
<reference evidence="1 2" key="1">
    <citation type="submission" date="2015-08" db="EMBL/GenBank/DDBJ databases">
        <title>Genome sequencing of Penicillium nordicum.</title>
        <authorList>
            <person name="Nguyen H.D."/>
            <person name="Seifert K.A."/>
        </authorList>
    </citation>
    <scope>NUCLEOTIDE SEQUENCE [LARGE SCALE GENOMIC DNA]</scope>
    <source>
        <strain evidence="1 2">DAOMC 185683</strain>
    </source>
</reference>
<dbReference type="EMBL" id="LHQQ01000702">
    <property type="protein sequence ID" value="KOS36144.1"/>
    <property type="molecule type" value="Genomic_DNA"/>
</dbReference>